<accession>A0A7X0XIL5</accession>
<reference evidence="2 3" key="1">
    <citation type="submission" date="2020-03" db="EMBL/GenBank/DDBJ databases">
        <title>Soil Listeria distribution.</title>
        <authorList>
            <person name="Liao J."/>
            <person name="Wiedmann M."/>
        </authorList>
    </citation>
    <scope>NUCLEOTIDE SEQUENCE [LARGE SCALE GENOMIC DNA]</scope>
    <source>
        <strain evidence="2 3">FSL L7-1387</strain>
    </source>
</reference>
<protein>
    <submittedName>
        <fullName evidence="2">Crp/Fnr family transcriptional regulator</fullName>
    </submittedName>
</protein>
<dbReference type="SUPFAM" id="SSF51206">
    <property type="entry name" value="cAMP-binding domain-like"/>
    <property type="match status" value="1"/>
</dbReference>
<dbReference type="EMBL" id="JAARRW010000002">
    <property type="protein sequence ID" value="MBC1561693.1"/>
    <property type="molecule type" value="Genomic_DNA"/>
</dbReference>
<dbReference type="RefSeq" id="WP_185429100.1">
    <property type="nucleotide sequence ID" value="NZ_JAARRW010000002.1"/>
</dbReference>
<gene>
    <name evidence="2" type="ORF">HB902_06390</name>
</gene>
<comment type="caution">
    <text evidence="2">The sequence shown here is derived from an EMBL/GenBank/DDBJ whole genome shotgun (WGS) entry which is preliminary data.</text>
</comment>
<dbReference type="Gene3D" id="2.60.120.10">
    <property type="entry name" value="Jelly Rolls"/>
    <property type="match status" value="1"/>
</dbReference>
<evidence type="ECO:0000313" key="3">
    <source>
        <dbReference type="Proteomes" id="UP000541955"/>
    </source>
</evidence>
<dbReference type="AlphaFoldDB" id="A0A7X0XIL5"/>
<dbReference type="InterPro" id="IPR018490">
    <property type="entry name" value="cNMP-bd_dom_sf"/>
</dbReference>
<dbReference type="Proteomes" id="UP000541955">
    <property type="component" value="Unassembled WGS sequence"/>
</dbReference>
<proteinExistence type="predicted"/>
<sequence length="233" mass="26981">MYSKDTFDDFASLNNIIKLLKKDSSFNSHCQQEKIMKGDIVELADAYNVYFYIIQSGCMKYNHDLDSTNESQFLISAGDMPLLRPYAQELHHRPVCTALIDTIWWKIDFPFFKKCLLVEDPKNIILVHQLEQTRKKLFGNYLKNLLSSRQRVLFSLAALIDGKVPREPNVIELPDYLNYNILAELSATSKNYTSDILSDLRGQNILVSTKKPWIISDMKKFRALTTSENIPYL</sequence>
<dbReference type="InterPro" id="IPR014710">
    <property type="entry name" value="RmlC-like_jellyroll"/>
</dbReference>
<evidence type="ECO:0000256" key="1">
    <source>
        <dbReference type="ARBA" id="ARBA00023159"/>
    </source>
</evidence>
<name>A0A7X0XIL5_9LIST</name>
<keyword evidence="1" id="KW-0010">Activator</keyword>
<organism evidence="2 3">
    <name type="scientific">Listeria booriae</name>
    <dbReference type="NCBI Taxonomy" id="1552123"/>
    <lineage>
        <taxon>Bacteria</taxon>
        <taxon>Bacillati</taxon>
        <taxon>Bacillota</taxon>
        <taxon>Bacilli</taxon>
        <taxon>Bacillales</taxon>
        <taxon>Listeriaceae</taxon>
        <taxon>Listeria</taxon>
    </lineage>
</organism>
<evidence type="ECO:0000313" key="2">
    <source>
        <dbReference type="EMBL" id="MBC1561693.1"/>
    </source>
</evidence>